<keyword evidence="1" id="KW-1133">Transmembrane helix</keyword>
<name>A0A8T8KB39_9EURY</name>
<organism evidence="2 3">
    <name type="scientific">Methanobacterium alkalithermotolerans</name>
    <dbReference type="NCBI Taxonomy" id="2731220"/>
    <lineage>
        <taxon>Archaea</taxon>
        <taxon>Methanobacteriati</taxon>
        <taxon>Methanobacteriota</taxon>
        <taxon>Methanomada group</taxon>
        <taxon>Methanobacteria</taxon>
        <taxon>Methanobacteriales</taxon>
        <taxon>Methanobacteriaceae</taxon>
        <taxon>Methanobacterium</taxon>
    </lineage>
</organism>
<evidence type="ECO:0000256" key="1">
    <source>
        <dbReference type="SAM" id="Phobius"/>
    </source>
</evidence>
<keyword evidence="3" id="KW-1185">Reference proteome</keyword>
<dbReference type="GeneID" id="64821049"/>
<dbReference type="OrthoDB" id="82453at2157"/>
<evidence type="ECO:0000313" key="2">
    <source>
        <dbReference type="EMBL" id="QUH24020.1"/>
    </source>
</evidence>
<keyword evidence="1" id="KW-0812">Transmembrane</keyword>
<sequence length="168" mass="19062">MILSNDFKGQLAIEYIFWLGISFILILNMVNMATDSDELNRAITAARSGAIEGANMNSFAVFPEKSFDEYESNKERINFPSSIRILRIDAINCGFNVSYQKTKIQLIAYVSAPGISQKTYRDSLGSRINYFMRRSISKSFGTENITNSLYNPAFSPKYVFTTADVRWV</sequence>
<accession>A0A8T8KB39</accession>
<proteinExistence type="predicted"/>
<dbReference type="AlphaFoldDB" id="A0A8T8KB39"/>
<protein>
    <submittedName>
        <fullName evidence="2">Uncharacterized protein</fullName>
    </submittedName>
</protein>
<feature type="transmembrane region" description="Helical" evidence="1">
    <location>
        <begin position="12"/>
        <end position="30"/>
    </location>
</feature>
<dbReference type="KEGG" id="meme:HYG87_09750"/>
<keyword evidence="1" id="KW-0472">Membrane</keyword>
<gene>
    <name evidence="2" type="ORF">HYG87_09750</name>
</gene>
<dbReference type="Proteomes" id="UP000681041">
    <property type="component" value="Chromosome"/>
</dbReference>
<dbReference type="RefSeq" id="WP_211532977.1">
    <property type="nucleotide sequence ID" value="NZ_CP058560.1"/>
</dbReference>
<dbReference type="EMBL" id="CP058560">
    <property type="protein sequence ID" value="QUH24020.1"/>
    <property type="molecule type" value="Genomic_DNA"/>
</dbReference>
<evidence type="ECO:0000313" key="3">
    <source>
        <dbReference type="Proteomes" id="UP000681041"/>
    </source>
</evidence>
<reference evidence="2" key="1">
    <citation type="submission" date="2020-07" db="EMBL/GenBank/DDBJ databases">
        <title>Methanobacterium. sp. MethCan genome.</title>
        <authorList>
            <person name="Postec A."/>
            <person name="Quemeneur M."/>
        </authorList>
    </citation>
    <scope>NUCLEOTIDE SEQUENCE</scope>
    <source>
        <strain evidence="2">MethCAN</strain>
    </source>
</reference>